<sequence>MAAVAHDTAAFYFRGYGVGLNFPELLDMLPRPTSSKAEDVRVATQEGSLLLLRKKKSEEEEEEGGRVAGSVIPMTDGLSPSQIQAIHEQPLDSPNYKMWMDNTDGIGSRVLGEEPFMITNHPNDYYDMAADYEEVHDDFNLWNL</sequence>
<keyword evidence="2" id="KW-1185">Reference proteome</keyword>
<protein>
    <submittedName>
        <fullName evidence="1">Uncharacterized protein</fullName>
    </submittedName>
</protein>
<name>A0ACC0B6W1_CATRO</name>
<proteinExistence type="predicted"/>
<evidence type="ECO:0000313" key="2">
    <source>
        <dbReference type="Proteomes" id="UP001060085"/>
    </source>
</evidence>
<evidence type="ECO:0000313" key="1">
    <source>
        <dbReference type="EMBL" id="KAI5668368.1"/>
    </source>
</evidence>
<dbReference type="EMBL" id="CM044704">
    <property type="protein sequence ID" value="KAI5668368.1"/>
    <property type="molecule type" value="Genomic_DNA"/>
</dbReference>
<reference evidence="2" key="1">
    <citation type="journal article" date="2023" name="Nat. Plants">
        <title>Single-cell RNA sequencing provides a high-resolution roadmap for understanding the multicellular compartmentation of specialized metabolism.</title>
        <authorList>
            <person name="Sun S."/>
            <person name="Shen X."/>
            <person name="Li Y."/>
            <person name="Li Y."/>
            <person name="Wang S."/>
            <person name="Li R."/>
            <person name="Zhang H."/>
            <person name="Shen G."/>
            <person name="Guo B."/>
            <person name="Wei J."/>
            <person name="Xu J."/>
            <person name="St-Pierre B."/>
            <person name="Chen S."/>
            <person name="Sun C."/>
        </authorList>
    </citation>
    <scope>NUCLEOTIDE SEQUENCE [LARGE SCALE GENOMIC DNA]</scope>
</reference>
<comment type="caution">
    <text evidence="1">The sequence shown here is derived from an EMBL/GenBank/DDBJ whole genome shotgun (WGS) entry which is preliminary data.</text>
</comment>
<accession>A0ACC0B6W1</accession>
<dbReference type="Proteomes" id="UP001060085">
    <property type="component" value="Linkage Group LG04"/>
</dbReference>
<gene>
    <name evidence="1" type="ORF">M9H77_18221</name>
</gene>
<organism evidence="1 2">
    <name type="scientific">Catharanthus roseus</name>
    <name type="common">Madagascar periwinkle</name>
    <name type="synonym">Vinca rosea</name>
    <dbReference type="NCBI Taxonomy" id="4058"/>
    <lineage>
        <taxon>Eukaryota</taxon>
        <taxon>Viridiplantae</taxon>
        <taxon>Streptophyta</taxon>
        <taxon>Embryophyta</taxon>
        <taxon>Tracheophyta</taxon>
        <taxon>Spermatophyta</taxon>
        <taxon>Magnoliopsida</taxon>
        <taxon>eudicotyledons</taxon>
        <taxon>Gunneridae</taxon>
        <taxon>Pentapetalae</taxon>
        <taxon>asterids</taxon>
        <taxon>lamiids</taxon>
        <taxon>Gentianales</taxon>
        <taxon>Apocynaceae</taxon>
        <taxon>Rauvolfioideae</taxon>
        <taxon>Vinceae</taxon>
        <taxon>Catharanthinae</taxon>
        <taxon>Catharanthus</taxon>
    </lineage>
</organism>